<dbReference type="AlphaFoldDB" id="A0A812TXQ2"/>
<evidence type="ECO:0000259" key="4">
    <source>
        <dbReference type="PROSITE" id="PS50004"/>
    </source>
</evidence>
<protein>
    <submittedName>
        <fullName evidence="5">Cpne3 protein</fullName>
    </submittedName>
</protein>
<evidence type="ECO:0000256" key="1">
    <source>
        <dbReference type="ARBA" id="ARBA00022723"/>
    </source>
</evidence>
<evidence type="ECO:0000256" key="3">
    <source>
        <dbReference type="SAM" id="MobiDB-lite"/>
    </source>
</evidence>
<dbReference type="CDD" id="cd00030">
    <property type="entry name" value="C2"/>
    <property type="match status" value="3"/>
</dbReference>
<feature type="domain" description="C2" evidence="4">
    <location>
        <begin position="160"/>
        <end position="290"/>
    </location>
</feature>
<dbReference type="Pfam" id="PF00168">
    <property type="entry name" value="C2"/>
    <property type="match status" value="3"/>
</dbReference>
<sequence>MSRQKQVLPPGHFSRIYRIIGRVVGARGLPNTDATGKSDPYCVVKGIRSNNHMVNIHVTRTVQNSLSPIWEEEFDFRIPVEWGLVELVGLKAMVFDADEVAVSFLGTEDFLGGCDIDLSNAVTGRALTHELELAGVPLNKAKGKKPRLTLVVTVYKEVVPKPKPPMDLLIESLQVLEYIREVSVKIVEAKALPNADLVGSSDPQCVVRLILASGEIRELHRTRTIKDDLNPRWDEMCSQKFGLLEQPLLVVFDIWDVDGPGRAEDGQHLGTAVLPLLDCLPGVKRRRKLMLLGESQLHEKKLTRMGVPREVEDGRISDGEKSETSLIEPEPKPKPSCMERLSKAAVDFREKVKSVYYLKKTEKSMLTVEIRSRIKQEPMPLLCYLGKAVYVADEDDVERVMALPDWEKTAFSPPTELTVRGRPPRGELFGKEQIVFVHGVVCGATGLPSADENSLSDPYCVVEAMSRGAERVFVHRTRVLPKTLCPEWGEAFYFACPTTFELNRLMFSIFDRDETMIAMIGAGIDPLDQDEFLGRASIDISYLRNGDSLIEDIPVSGSTIGSKVKTTAGFRRVPTVSVEISVQRRIKPMYGVAPEDHSAVIPRRTHRISRQPGQWGFSDTSQFVDEIPQEERTATEVMEANNTGRLLKGLGVNRSNWVALPEAIDTWELPPPEEPVPDLEAEMKKHAERLARAQQIPEGFDFTQEPPPRPPKTLPVLHSRFAQSQTLFRRLAKERRSRSLTSTSMRQAFNMKSKLNIVESLKSLWYKPLPETLVHRRLEQHSDSNSSAGSPTSQDWVLR</sequence>
<dbReference type="OrthoDB" id="5973539at2759"/>
<comment type="caution">
    <text evidence="5">The sequence shown here is derived from an EMBL/GenBank/DDBJ whole genome shotgun (WGS) entry which is preliminary data.</text>
</comment>
<dbReference type="Proteomes" id="UP000604046">
    <property type="component" value="Unassembled WGS sequence"/>
</dbReference>
<dbReference type="Gene3D" id="2.60.40.150">
    <property type="entry name" value="C2 domain"/>
    <property type="match status" value="3"/>
</dbReference>
<dbReference type="SMART" id="SM00239">
    <property type="entry name" value="C2"/>
    <property type="match status" value="3"/>
</dbReference>
<dbReference type="InterPro" id="IPR035892">
    <property type="entry name" value="C2_domain_sf"/>
</dbReference>
<evidence type="ECO:0000256" key="2">
    <source>
        <dbReference type="ARBA" id="ARBA00022837"/>
    </source>
</evidence>
<feature type="domain" description="C2" evidence="4">
    <location>
        <begin position="413"/>
        <end position="554"/>
    </location>
</feature>
<dbReference type="EMBL" id="CAJNDS010002614">
    <property type="protein sequence ID" value="CAE7545672.1"/>
    <property type="molecule type" value="Genomic_DNA"/>
</dbReference>
<feature type="region of interest" description="Disordered" evidence="3">
    <location>
        <begin position="314"/>
        <end position="336"/>
    </location>
</feature>
<gene>
    <name evidence="5" type="primary">Cpne3</name>
    <name evidence="5" type="ORF">SNAT2548_LOCUS30618</name>
</gene>
<evidence type="ECO:0000313" key="6">
    <source>
        <dbReference type="Proteomes" id="UP000604046"/>
    </source>
</evidence>
<accession>A0A812TXQ2</accession>
<dbReference type="PROSITE" id="PS50004">
    <property type="entry name" value="C2"/>
    <property type="match status" value="3"/>
</dbReference>
<proteinExistence type="predicted"/>
<keyword evidence="1" id="KW-0479">Metal-binding</keyword>
<keyword evidence="2" id="KW-0106">Calcium</keyword>
<evidence type="ECO:0000313" key="5">
    <source>
        <dbReference type="EMBL" id="CAE7545672.1"/>
    </source>
</evidence>
<reference evidence="5" key="1">
    <citation type="submission" date="2021-02" db="EMBL/GenBank/DDBJ databases">
        <authorList>
            <person name="Dougan E. K."/>
            <person name="Rhodes N."/>
            <person name="Thang M."/>
            <person name="Chan C."/>
        </authorList>
    </citation>
    <scope>NUCLEOTIDE SEQUENCE</scope>
</reference>
<dbReference type="InterPro" id="IPR000008">
    <property type="entry name" value="C2_dom"/>
</dbReference>
<feature type="region of interest" description="Disordered" evidence="3">
    <location>
        <begin position="778"/>
        <end position="799"/>
    </location>
</feature>
<keyword evidence="6" id="KW-1185">Reference proteome</keyword>
<feature type="domain" description="C2" evidence="4">
    <location>
        <begin position="1"/>
        <end position="131"/>
    </location>
</feature>
<organism evidence="5 6">
    <name type="scientific">Symbiodinium natans</name>
    <dbReference type="NCBI Taxonomy" id="878477"/>
    <lineage>
        <taxon>Eukaryota</taxon>
        <taxon>Sar</taxon>
        <taxon>Alveolata</taxon>
        <taxon>Dinophyceae</taxon>
        <taxon>Suessiales</taxon>
        <taxon>Symbiodiniaceae</taxon>
        <taxon>Symbiodinium</taxon>
    </lineage>
</organism>
<name>A0A812TXQ2_9DINO</name>
<dbReference type="PANTHER" id="PTHR45911">
    <property type="entry name" value="C2 DOMAIN-CONTAINING PROTEIN"/>
    <property type="match status" value="1"/>
</dbReference>
<dbReference type="SUPFAM" id="SSF49562">
    <property type="entry name" value="C2 domain (Calcium/lipid-binding domain, CaLB)"/>
    <property type="match status" value="3"/>
</dbReference>
<dbReference type="GO" id="GO:0046872">
    <property type="term" value="F:metal ion binding"/>
    <property type="evidence" value="ECO:0007669"/>
    <property type="project" value="UniProtKB-KW"/>
</dbReference>
<feature type="compositionally biased region" description="Polar residues" evidence="3">
    <location>
        <begin position="783"/>
        <end position="799"/>
    </location>
</feature>
<feature type="compositionally biased region" description="Basic and acidic residues" evidence="3">
    <location>
        <begin position="314"/>
        <end position="333"/>
    </location>
</feature>